<accession>A0A1W6MRB5</accession>
<dbReference type="STRING" id="655015.B1812_02470"/>
<proteinExistence type="predicted"/>
<feature type="chain" id="PRO_5012800348" description="PepSY domain-containing protein" evidence="1">
    <location>
        <begin position="23"/>
        <end position="92"/>
    </location>
</feature>
<dbReference type="InterPro" id="IPR025711">
    <property type="entry name" value="PepSY"/>
</dbReference>
<evidence type="ECO:0000256" key="1">
    <source>
        <dbReference type="SAM" id="SignalP"/>
    </source>
</evidence>
<evidence type="ECO:0000259" key="2">
    <source>
        <dbReference type="Pfam" id="PF13670"/>
    </source>
</evidence>
<organism evidence="3 4">
    <name type="scientific">Methylocystis bryophila</name>
    <dbReference type="NCBI Taxonomy" id="655015"/>
    <lineage>
        <taxon>Bacteria</taxon>
        <taxon>Pseudomonadati</taxon>
        <taxon>Pseudomonadota</taxon>
        <taxon>Alphaproteobacteria</taxon>
        <taxon>Hyphomicrobiales</taxon>
        <taxon>Methylocystaceae</taxon>
        <taxon>Methylocystis</taxon>
    </lineage>
</organism>
<dbReference type="Pfam" id="PF13670">
    <property type="entry name" value="PepSY_2"/>
    <property type="match status" value="1"/>
</dbReference>
<keyword evidence="4" id="KW-1185">Reference proteome</keyword>
<evidence type="ECO:0000313" key="4">
    <source>
        <dbReference type="Proteomes" id="UP000193978"/>
    </source>
</evidence>
<reference evidence="3 4" key="1">
    <citation type="submission" date="2017-02" db="EMBL/GenBank/DDBJ databases">
        <authorList>
            <person name="Peterson S.W."/>
        </authorList>
    </citation>
    <scope>NUCLEOTIDE SEQUENCE [LARGE SCALE GENOMIC DNA]</scope>
    <source>
        <strain evidence="3 4">S285</strain>
    </source>
</reference>
<keyword evidence="1" id="KW-0732">Signal</keyword>
<dbReference type="EMBL" id="CP019948">
    <property type="protein sequence ID" value="ARN80128.1"/>
    <property type="molecule type" value="Genomic_DNA"/>
</dbReference>
<dbReference type="Proteomes" id="UP000193978">
    <property type="component" value="Chromosome"/>
</dbReference>
<feature type="domain" description="PepSY" evidence="2">
    <location>
        <begin position="8"/>
        <end position="88"/>
    </location>
</feature>
<name>A0A1W6MRB5_9HYPH</name>
<sequence length="92" mass="10044">MRRIVRNLAALVVLAAPALAQAGPSCTNQPRENWITEDAMKAKLPALGYDKIKTFKVTGSCYEIYGYTKDGQKAEVYFNPVSGDIVKSYIGG</sequence>
<dbReference type="RefSeq" id="WP_085770186.1">
    <property type="nucleotide sequence ID" value="NZ_AP027149.1"/>
</dbReference>
<feature type="signal peptide" evidence="1">
    <location>
        <begin position="1"/>
        <end position="22"/>
    </location>
</feature>
<evidence type="ECO:0000313" key="3">
    <source>
        <dbReference type="EMBL" id="ARN80128.1"/>
    </source>
</evidence>
<gene>
    <name evidence="3" type="ORF">B1812_02470</name>
</gene>
<dbReference type="KEGG" id="mbry:B1812_02470"/>
<dbReference type="OrthoDB" id="7365433at2"/>
<protein>
    <recommendedName>
        <fullName evidence="2">PepSY domain-containing protein</fullName>
    </recommendedName>
</protein>
<dbReference type="AlphaFoldDB" id="A0A1W6MRB5"/>